<protein>
    <submittedName>
        <fullName evidence="1">Uncharacterized protein</fullName>
    </submittedName>
</protein>
<evidence type="ECO:0000313" key="1">
    <source>
        <dbReference type="EMBL" id="CAB1458879.1"/>
    </source>
</evidence>
<organism evidence="1 2">
    <name type="scientific">Pleuronectes platessa</name>
    <name type="common">European plaice</name>
    <dbReference type="NCBI Taxonomy" id="8262"/>
    <lineage>
        <taxon>Eukaryota</taxon>
        <taxon>Metazoa</taxon>
        <taxon>Chordata</taxon>
        <taxon>Craniata</taxon>
        <taxon>Vertebrata</taxon>
        <taxon>Euteleostomi</taxon>
        <taxon>Actinopterygii</taxon>
        <taxon>Neopterygii</taxon>
        <taxon>Teleostei</taxon>
        <taxon>Neoteleostei</taxon>
        <taxon>Acanthomorphata</taxon>
        <taxon>Carangaria</taxon>
        <taxon>Pleuronectiformes</taxon>
        <taxon>Pleuronectoidei</taxon>
        <taxon>Pleuronectidae</taxon>
        <taxon>Pleuronectes</taxon>
    </lineage>
</organism>
<dbReference type="Proteomes" id="UP001153269">
    <property type="component" value="Unassembled WGS sequence"/>
</dbReference>
<evidence type="ECO:0000313" key="2">
    <source>
        <dbReference type="Proteomes" id="UP001153269"/>
    </source>
</evidence>
<keyword evidence="2" id="KW-1185">Reference proteome</keyword>
<gene>
    <name evidence="1" type="ORF">PLEPLA_LOCUS46713</name>
</gene>
<name>A0A9N7ZEG2_PLEPL</name>
<proteinExistence type="predicted"/>
<dbReference type="AlphaFoldDB" id="A0A9N7ZEG2"/>
<sequence length="83" mass="8884">MARPNTGREREASLCTTGLNYGAEGEEECDAKGSFTSSLTKADTHRIAKKTGLPESHTAPSIVLGTRADSKYGSSILYFFPAK</sequence>
<comment type="caution">
    <text evidence="1">The sequence shown here is derived from an EMBL/GenBank/DDBJ whole genome shotgun (WGS) entry which is preliminary data.</text>
</comment>
<reference evidence="1" key="1">
    <citation type="submission" date="2020-03" db="EMBL/GenBank/DDBJ databases">
        <authorList>
            <person name="Weist P."/>
        </authorList>
    </citation>
    <scope>NUCLEOTIDE SEQUENCE</scope>
</reference>
<dbReference type="EMBL" id="CADEAL010004404">
    <property type="protein sequence ID" value="CAB1458879.1"/>
    <property type="molecule type" value="Genomic_DNA"/>
</dbReference>
<accession>A0A9N7ZEG2</accession>